<dbReference type="AlphaFoldDB" id="A0AAW4FHL5"/>
<dbReference type="RefSeq" id="WP_057221849.1">
    <property type="nucleotide sequence ID" value="NZ_CP083370.1"/>
</dbReference>
<organism evidence="1 2">
    <name type="scientific">Ensifer canadensis</name>
    <dbReference type="NCBI Taxonomy" id="555315"/>
    <lineage>
        <taxon>Bacteria</taxon>
        <taxon>Pseudomonadati</taxon>
        <taxon>Pseudomonadota</taxon>
        <taxon>Alphaproteobacteria</taxon>
        <taxon>Hyphomicrobiales</taxon>
        <taxon>Rhizobiaceae</taxon>
        <taxon>Sinorhizobium/Ensifer group</taxon>
        <taxon>Ensifer</taxon>
    </lineage>
</organism>
<accession>A0AAW4FHL5</accession>
<dbReference type="EMBL" id="WXFA01000006">
    <property type="protein sequence ID" value="MBM3091620.1"/>
    <property type="molecule type" value="Genomic_DNA"/>
</dbReference>
<keyword evidence="2" id="KW-1185">Reference proteome</keyword>
<comment type="caution">
    <text evidence="1">The sequence shown here is derived from an EMBL/GenBank/DDBJ whole genome shotgun (WGS) entry which is preliminary data.</text>
</comment>
<evidence type="ECO:0000313" key="2">
    <source>
        <dbReference type="Proteomes" id="UP000744980"/>
    </source>
</evidence>
<proteinExistence type="predicted"/>
<protein>
    <submittedName>
        <fullName evidence="1">Uncharacterized protein</fullName>
    </submittedName>
</protein>
<dbReference type="Proteomes" id="UP000744980">
    <property type="component" value="Unassembled WGS sequence"/>
</dbReference>
<sequence>MTDAAKRAAEFAKRYLAQRDQLKAELESARTKDDARRISELTRDLKICEKYIADNRLDRFKPPK</sequence>
<gene>
    <name evidence="1" type="ORF">GFB56_12430</name>
</gene>
<evidence type="ECO:0000313" key="1">
    <source>
        <dbReference type="EMBL" id="MBM3091620.1"/>
    </source>
</evidence>
<name>A0AAW4FHL5_9HYPH</name>
<reference evidence="1 2" key="1">
    <citation type="submission" date="2020-01" db="EMBL/GenBank/DDBJ databases">
        <title>Draft genome assembly of Ensifer adhaerens T173.</title>
        <authorList>
            <person name="Craig J.E."/>
            <person name="Stinchcombe J.R."/>
        </authorList>
    </citation>
    <scope>NUCLEOTIDE SEQUENCE [LARGE SCALE GENOMIC DNA]</scope>
    <source>
        <strain evidence="1 2">T173</strain>
    </source>
</reference>